<evidence type="ECO:0000313" key="1">
    <source>
        <dbReference type="EMBL" id="RNA43169.1"/>
    </source>
</evidence>
<dbReference type="EMBL" id="REGN01000265">
    <property type="protein sequence ID" value="RNA43169.1"/>
    <property type="molecule type" value="Genomic_DNA"/>
</dbReference>
<sequence length="93" mass="10826">MSHKSFSAIIIVFRMDKKGQKDPTGFLLQQKINEVKILKTGQKNPSGVWVLKPNFNNWRIPINKFIQFNSDEIKSLRRIGLLDKNNSDSVDYF</sequence>
<accession>A0A3M7T5J2</accession>
<keyword evidence="2" id="KW-1185">Reference proteome</keyword>
<protein>
    <submittedName>
        <fullName evidence="1">Uncharacterized protein</fullName>
    </submittedName>
</protein>
<organism evidence="1 2">
    <name type="scientific">Brachionus plicatilis</name>
    <name type="common">Marine rotifer</name>
    <name type="synonym">Brachionus muelleri</name>
    <dbReference type="NCBI Taxonomy" id="10195"/>
    <lineage>
        <taxon>Eukaryota</taxon>
        <taxon>Metazoa</taxon>
        <taxon>Spiralia</taxon>
        <taxon>Gnathifera</taxon>
        <taxon>Rotifera</taxon>
        <taxon>Eurotatoria</taxon>
        <taxon>Monogononta</taxon>
        <taxon>Pseudotrocha</taxon>
        <taxon>Ploima</taxon>
        <taxon>Brachionidae</taxon>
        <taxon>Brachionus</taxon>
    </lineage>
</organism>
<comment type="caution">
    <text evidence="1">The sequence shown here is derived from an EMBL/GenBank/DDBJ whole genome shotgun (WGS) entry which is preliminary data.</text>
</comment>
<gene>
    <name evidence="1" type="ORF">BpHYR1_047228</name>
</gene>
<proteinExistence type="predicted"/>
<dbReference type="Proteomes" id="UP000276133">
    <property type="component" value="Unassembled WGS sequence"/>
</dbReference>
<name>A0A3M7T5J2_BRAPC</name>
<dbReference type="AlphaFoldDB" id="A0A3M7T5J2"/>
<evidence type="ECO:0000313" key="2">
    <source>
        <dbReference type="Proteomes" id="UP000276133"/>
    </source>
</evidence>
<reference evidence="1 2" key="1">
    <citation type="journal article" date="2018" name="Sci. Rep.">
        <title>Genomic signatures of local adaptation to the degree of environmental predictability in rotifers.</title>
        <authorList>
            <person name="Franch-Gras L."/>
            <person name="Hahn C."/>
            <person name="Garcia-Roger E.M."/>
            <person name="Carmona M.J."/>
            <person name="Serra M."/>
            <person name="Gomez A."/>
        </authorList>
    </citation>
    <scope>NUCLEOTIDE SEQUENCE [LARGE SCALE GENOMIC DNA]</scope>
    <source>
        <strain evidence="1">HYR1</strain>
    </source>
</reference>